<keyword evidence="3" id="KW-1185">Reference proteome</keyword>
<evidence type="ECO:0000313" key="2">
    <source>
        <dbReference type="EMBL" id="GGK98129.1"/>
    </source>
</evidence>
<dbReference type="Gene3D" id="3.40.50.1820">
    <property type="entry name" value="alpha/beta hydrolase"/>
    <property type="match status" value="1"/>
</dbReference>
<accession>A0A917RAU7</accession>
<protein>
    <submittedName>
        <fullName evidence="2">Uncharacterized protein</fullName>
    </submittedName>
</protein>
<reference evidence="2" key="1">
    <citation type="journal article" date="2014" name="Int. J. Syst. Evol. Microbiol.">
        <title>Complete genome sequence of Corynebacterium casei LMG S-19264T (=DSM 44701T), isolated from a smear-ripened cheese.</title>
        <authorList>
            <consortium name="US DOE Joint Genome Institute (JGI-PGF)"/>
            <person name="Walter F."/>
            <person name="Albersmeier A."/>
            <person name="Kalinowski J."/>
            <person name="Ruckert C."/>
        </authorList>
    </citation>
    <scope>NUCLEOTIDE SEQUENCE</scope>
    <source>
        <strain evidence="2">CGMCC 4.3508</strain>
    </source>
</reference>
<reference evidence="2" key="2">
    <citation type="submission" date="2020-09" db="EMBL/GenBank/DDBJ databases">
        <authorList>
            <person name="Sun Q."/>
            <person name="Zhou Y."/>
        </authorList>
    </citation>
    <scope>NUCLEOTIDE SEQUENCE</scope>
    <source>
        <strain evidence="2">CGMCC 4.3508</strain>
    </source>
</reference>
<feature type="region of interest" description="Disordered" evidence="1">
    <location>
        <begin position="36"/>
        <end position="55"/>
    </location>
</feature>
<evidence type="ECO:0000313" key="3">
    <source>
        <dbReference type="Proteomes" id="UP000638263"/>
    </source>
</evidence>
<dbReference type="AlphaFoldDB" id="A0A917RAU7"/>
<comment type="caution">
    <text evidence="2">The sequence shown here is derived from an EMBL/GenBank/DDBJ whole genome shotgun (WGS) entry which is preliminary data.</text>
</comment>
<organism evidence="2 3">
    <name type="scientific">Nocardia jinanensis</name>
    <dbReference type="NCBI Taxonomy" id="382504"/>
    <lineage>
        <taxon>Bacteria</taxon>
        <taxon>Bacillati</taxon>
        <taxon>Actinomycetota</taxon>
        <taxon>Actinomycetes</taxon>
        <taxon>Mycobacteriales</taxon>
        <taxon>Nocardiaceae</taxon>
        <taxon>Nocardia</taxon>
    </lineage>
</organism>
<sequence>MSALSLQLTVHDRGGHFIPWEIPDQWTGDLRRTFQGRRRPANPAPPDNDAVPPARSRTGAVAVGYIEFFQQPDGPGSLTAIHS</sequence>
<gene>
    <name evidence="2" type="ORF">GCM10011588_10860</name>
</gene>
<dbReference type="Proteomes" id="UP000638263">
    <property type="component" value="Unassembled WGS sequence"/>
</dbReference>
<evidence type="ECO:0000256" key="1">
    <source>
        <dbReference type="SAM" id="MobiDB-lite"/>
    </source>
</evidence>
<proteinExistence type="predicted"/>
<name>A0A917RAU7_9NOCA</name>
<dbReference type="InterPro" id="IPR029058">
    <property type="entry name" value="AB_hydrolase_fold"/>
</dbReference>
<dbReference type="EMBL" id="BMMH01000002">
    <property type="protein sequence ID" value="GGK98129.1"/>
    <property type="molecule type" value="Genomic_DNA"/>
</dbReference>